<evidence type="ECO:0000256" key="6">
    <source>
        <dbReference type="ARBA" id="ARBA00023004"/>
    </source>
</evidence>
<dbReference type="OrthoDB" id="406634at2759"/>
<dbReference type="Pfam" id="PF06155">
    <property type="entry name" value="GBBH-like_N"/>
    <property type="match status" value="1"/>
</dbReference>
<accession>A0A0F8BP35</accession>
<organism evidence="9 10">
    <name type="scientific">Ceratocystis fimbriata f. sp. platani</name>
    <dbReference type="NCBI Taxonomy" id="88771"/>
    <lineage>
        <taxon>Eukaryota</taxon>
        <taxon>Fungi</taxon>
        <taxon>Dikarya</taxon>
        <taxon>Ascomycota</taxon>
        <taxon>Pezizomycotina</taxon>
        <taxon>Sordariomycetes</taxon>
        <taxon>Hypocreomycetidae</taxon>
        <taxon>Microascales</taxon>
        <taxon>Ceratocystidaceae</taxon>
        <taxon>Ceratocystis</taxon>
    </lineage>
</organism>
<dbReference type="GO" id="GO:0046872">
    <property type="term" value="F:metal ion binding"/>
    <property type="evidence" value="ECO:0007669"/>
    <property type="project" value="UniProtKB-KW"/>
</dbReference>
<keyword evidence="10" id="KW-1185">Reference proteome</keyword>
<dbReference type="PANTHER" id="PTHR10696">
    <property type="entry name" value="GAMMA-BUTYROBETAINE HYDROXYLASE-RELATED"/>
    <property type="match status" value="1"/>
</dbReference>
<keyword evidence="3" id="KW-0479">Metal-binding</keyword>
<feature type="domain" description="Gamma-butyrobetaine hydroxylase-like N-terminal" evidence="8">
    <location>
        <begin position="81"/>
        <end position="132"/>
    </location>
</feature>
<dbReference type="Proteomes" id="UP000034841">
    <property type="component" value="Unassembled WGS sequence"/>
</dbReference>
<keyword evidence="4 9" id="KW-0223">Dioxygenase</keyword>
<evidence type="ECO:0000256" key="4">
    <source>
        <dbReference type="ARBA" id="ARBA00022964"/>
    </source>
</evidence>
<dbReference type="Gene3D" id="3.30.2020.30">
    <property type="match status" value="1"/>
</dbReference>
<keyword evidence="5 9" id="KW-0560">Oxidoreductase</keyword>
<protein>
    <submittedName>
        <fullName evidence="9">Gamma-butyrobetaine dioxygenase</fullName>
        <ecNumber evidence="9">1.14.11.1</ecNumber>
    </submittedName>
</protein>
<dbReference type="Gene3D" id="3.60.130.10">
    <property type="entry name" value="Clavaminate synthase-like"/>
    <property type="match status" value="1"/>
</dbReference>
<evidence type="ECO:0000313" key="10">
    <source>
        <dbReference type="Proteomes" id="UP000034841"/>
    </source>
</evidence>
<evidence type="ECO:0000256" key="3">
    <source>
        <dbReference type="ARBA" id="ARBA00022723"/>
    </source>
</evidence>
<dbReference type="AlphaFoldDB" id="A0A0F8BP35"/>
<evidence type="ECO:0000256" key="1">
    <source>
        <dbReference type="ARBA" id="ARBA00001954"/>
    </source>
</evidence>
<dbReference type="SUPFAM" id="SSF51197">
    <property type="entry name" value="Clavaminate synthase-like"/>
    <property type="match status" value="1"/>
</dbReference>
<comment type="cofactor">
    <cofactor evidence="1">
        <name>Fe(2+)</name>
        <dbReference type="ChEBI" id="CHEBI:29033"/>
    </cofactor>
</comment>
<proteinExistence type="inferred from homology"/>
<dbReference type="Pfam" id="PF02668">
    <property type="entry name" value="TauD"/>
    <property type="match status" value="1"/>
</dbReference>
<dbReference type="EC" id="1.14.11.1" evidence="9"/>
<dbReference type="InterPro" id="IPR010376">
    <property type="entry name" value="GBBH-like_N"/>
</dbReference>
<comment type="similarity">
    <text evidence="2">Belongs to the gamma-BBH/TMLD family.</text>
</comment>
<gene>
    <name evidence="9" type="ORF">CFO_g3307</name>
</gene>
<reference evidence="9 10" key="1">
    <citation type="submission" date="2015-04" db="EMBL/GenBank/DDBJ databases">
        <title>Genome sequence of Ceratocystis platani, a major pathogen of plane trees.</title>
        <authorList>
            <person name="Belbahri L."/>
        </authorList>
    </citation>
    <scope>NUCLEOTIDE SEQUENCE [LARGE SCALE GENOMIC DNA]</scope>
    <source>
        <strain evidence="9 10">CFO</strain>
    </source>
</reference>
<evidence type="ECO:0000313" key="9">
    <source>
        <dbReference type="EMBL" id="KKF94313.1"/>
    </source>
</evidence>
<dbReference type="EMBL" id="LBBL01000168">
    <property type="protein sequence ID" value="KKF94313.1"/>
    <property type="molecule type" value="Genomic_DNA"/>
</dbReference>
<dbReference type="GO" id="GO:0045329">
    <property type="term" value="P:carnitine biosynthetic process"/>
    <property type="evidence" value="ECO:0007669"/>
    <property type="project" value="TreeGrafter"/>
</dbReference>
<dbReference type="GO" id="GO:0005739">
    <property type="term" value="C:mitochondrion"/>
    <property type="evidence" value="ECO:0007669"/>
    <property type="project" value="TreeGrafter"/>
</dbReference>
<feature type="domain" description="TauD/TfdA-like" evidence="7">
    <location>
        <begin position="189"/>
        <end position="455"/>
    </location>
</feature>
<evidence type="ECO:0000256" key="5">
    <source>
        <dbReference type="ARBA" id="ARBA00023002"/>
    </source>
</evidence>
<evidence type="ECO:0000256" key="2">
    <source>
        <dbReference type="ARBA" id="ARBA00008654"/>
    </source>
</evidence>
<dbReference type="InterPro" id="IPR050411">
    <property type="entry name" value="AlphaKG_dependent_hydroxylases"/>
</dbReference>
<evidence type="ECO:0000259" key="8">
    <source>
        <dbReference type="Pfam" id="PF06155"/>
    </source>
</evidence>
<dbReference type="InterPro" id="IPR003819">
    <property type="entry name" value="TauD/TfdA-like"/>
</dbReference>
<dbReference type="InterPro" id="IPR042098">
    <property type="entry name" value="TauD-like_sf"/>
</dbReference>
<comment type="caution">
    <text evidence="9">The sequence shown here is derived from an EMBL/GenBank/DDBJ whole genome shotgun (WGS) entry which is preliminary data.</text>
</comment>
<dbReference type="InterPro" id="IPR038492">
    <property type="entry name" value="GBBH-like_N_sf"/>
</dbReference>
<evidence type="ECO:0000259" key="7">
    <source>
        <dbReference type="Pfam" id="PF02668"/>
    </source>
</evidence>
<sequence>MASALLSRTRTRVARATAALALGAPQQAYRRQTLASLKTVSSRRHTSSYISSTIAESASPSLSSAWDGPTAHIPAKLVAASVFLRDACRCPHCVTPSSGQKTFGTFDIPADIRPRHVEILPDFTLRITWTADVASAPHGHVSEYSPQYLRSLQLKRAGKHEDQHDFRAPQRAVGMKLWDGAAARQHVQRIPYAEFMDTSDDSGLWRALLDLEALGLVFLTDVPRDKESVARIGLRINTLQETFYGRTWDVVSKPQAENVAYTAGFLGLHQDMLYVQQPPRIQLLHCMVNSATGGESLFSDARLAAQKLLDRSTAGDTQAARYVQLLADFRVRYHYTTPPFTYRNSWPVLQFRDTFDSRGVSCRELDEVWWSPPFQAPNPPADPQAEGISDLEAERRSREWLQALQVLRGLIEHPDHVYETKMGAGDCALFDNRRVLHARRAFDTASGERWLRGTYISDEDFRSKMHSVPRNRLQVYAERMGLPVLVNNKAVKGERTVLEYLQAN</sequence>
<keyword evidence="6" id="KW-0408">Iron</keyword>
<dbReference type="PANTHER" id="PTHR10696:SF25">
    <property type="entry name" value="OXIDOREDUCTASE AIM17-RELATED"/>
    <property type="match status" value="1"/>
</dbReference>
<name>A0A0F8BP35_CERFI</name>
<dbReference type="GO" id="GO:0008336">
    <property type="term" value="F:gamma-butyrobetaine dioxygenase activity"/>
    <property type="evidence" value="ECO:0007669"/>
    <property type="project" value="UniProtKB-EC"/>
</dbReference>